<evidence type="ECO:0000313" key="11">
    <source>
        <dbReference type="RefSeq" id="XP_016928283.3"/>
    </source>
</evidence>
<keyword evidence="6" id="KW-0472">Membrane</keyword>
<evidence type="ECO:0000256" key="4">
    <source>
        <dbReference type="ARBA" id="ARBA00022729"/>
    </source>
</evidence>
<dbReference type="Proteomes" id="UP001652628">
    <property type="component" value="Chromosome 2R"/>
</dbReference>
<dbReference type="Pfam" id="PF17064">
    <property type="entry name" value="QVR"/>
    <property type="match status" value="1"/>
</dbReference>
<evidence type="ECO:0000256" key="2">
    <source>
        <dbReference type="ARBA" id="ARBA00022622"/>
    </source>
</evidence>
<evidence type="ECO:0000256" key="6">
    <source>
        <dbReference type="ARBA" id="ARBA00023136"/>
    </source>
</evidence>
<name>A0AB39Z4G4_DROSZ</name>
<keyword evidence="2" id="KW-0336">GPI-anchor</keyword>
<organism evidence="10 11">
    <name type="scientific">Drosophila suzukii</name>
    <name type="common">Spotted-wing drosophila fruit fly</name>
    <dbReference type="NCBI Taxonomy" id="28584"/>
    <lineage>
        <taxon>Eukaryota</taxon>
        <taxon>Metazoa</taxon>
        <taxon>Ecdysozoa</taxon>
        <taxon>Arthropoda</taxon>
        <taxon>Hexapoda</taxon>
        <taxon>Insecta</taxon>
        <taxon>Pterygota</taxon>
        <taxon>Neoptera</taxon>
        <taxon>Endopterygota</taxon>
        <taxon>Diptera</taxon>
        <taxon>Brachycera</taxon>
        <taxon>Muscomorpha</taxon>
        <taxon>Ephydroidea</taxon>
        <taxon>Drosophilidae</taxon>
        <taxon>Drosophila</taxon>
        <taxon>Sophophora</taxon>
    </lineage>
</organism>
<keyword evidence="7" id="KW-0325">Glycoprotein</keyword>
<proteinExistence type="predicted"/>
<dbReference type="InterPro" id="IPR031424">
    <property type="entry name" value="QVR-like"/>
</dbReference>
<keyword evidence="8" id="KW-0449">Lipoprotein</keyword>
<dbReference type="InterPro" id="IPR050975">
    <property type="entry name" value="Sleep_regulator"/>
</dbReference>
<dbReference type="AlphaFoldDB" id="A0AB39Z4G4"/>
<keyword evidence="4 9" id="KW-0732">Signal</keyword>
<dbReference type="RefSeq" id="XP_016928283.3">
    <property type="nucleotide sequence ID" value="XM_017072794.4"/>
</dbReference>
<gene>
    <name evidence="11" type="primary">LOC108008890</name>
</gene>
<protein>
    <recommendedName>
        <fullName evidence="12">Protein quiver</fullName>
    </recommendedName>
</protein>
<sequence>MGSGTELPVWICLVWLIAGLASGEEVLRCFECKDSETSCGSPENSIGNVRECPNSTMCSTIVMYSLVHGKEWTRTRRGCGKQVTIYQEYIGKDWIKKYRIHDLPEGCTKTERSIECNCRGSLCNSAIQGASISSSLLILLALAYGKIILPV</sequence>
<evidence type="ECO:0000256" key="9">
    <source>
        <dbReference type="SAM" id="SignalP"/>
    </source>
</evidence>
<keyword evidence="3" id="KW-0812">Transmembrane</keyword>
<keyword evidence="10" id="KW-1185">Reference proteome</keyword>
<evidence type="ECO:0000256" key="8">
    <source>
        <dbReference type="ARBA" id="ARBA00023288"/>
    </source>
</evidence>
<keyword evidence="5" id="KW-1133">Transmembrane helix</keyword>
<reference evidence="11" key="1">
    <citation type="submission" date="2025-08" db="UniProtKB">
        <authorList>
            <consortium name="RefSeq"/>
        </authorList>
    </citation>
    <scope>IDENTIFICATION</scope>
</reference>
<dbReference type="GO" id="GO:0098552">
    <property type="term" value="C:side of membrane"/>
    <property type="evidence" value="ECO:0007669"/>
    <property type="project" value="UniProtKB-KW"/>
</dbReference>
<evidence type="ECO:0000256" key="3">
    <source>
        <dbReference type="ARBA" id="ARBA00022692"/>
    </source>
</evidence>
<dbReference type="GeneID" id="108008890"/>
<evidence type="ECO:0000313" key="10">
    <source>
        <dbReference type="Proteomes" id="UP001652628"/>
    </source>
</evidence>
<evidence type="ECO:0000256" key="7">
    <source>
        <dbReference type="ARBA" id="ARBA00023180"/>
    </source>
</evidence>
<comment type="subcellular location">
    <subcellularLocation>
        <location evidence="1">Membrane</location>
        <topology evidence="1">Lipid-anchor</topology>
        <topology evidence="1">GPI-anchor</topology>
    </subcellularLocation>
</comment>
<evidence type="ECO:0000256" key="1">
    <source>
        <dbReference type="ARBA" id="ARBA00004589"/>
    </source>
</evidence>
<feature type="signal peptide" evidence="9">
    <location>
        <begin position="1"/>
        <end position="23"/>
    </location>
</feature>
<evidence type="ECO:0008006" key="12">
    <source>
        <dbReference type="Google" id="ProtNLM"/>
    </source>
</evidence>
<evidence type="ECO:0000256" key="5">
    <source>
        <dbReference type="ARBA" id="ARBA00022989"/>
    </source>
</evidence>
<dbReference type="GO" id="GO:0032222">
    <property type="term" value="P:regulation of synaptic transmission, cholinergic"/>
    <property type="evidence" value="ECO:0007669"/>
    <property type="project" value="InterPro"/>
</dbReference>
<feature type="chain" id="PRO_5045665048" description="Protein quiver" evidence="9">
    <location>
        <begin position="24"/>
        <end position="151"/>
    </location>
</feature>
<dbReference type="GO" id="GO:0030431">
    <property type="term" value="P:sleep"/>
    <property type="evidence" value="ECO:0007669"/>
    <property type="project" value="InterPro"/>
</dbReference>
<accession>A0AB39Z4G4</accession>
<dbReference type="PANTHER" id="PTHR33562">
    <property type="entry name" value="ATILLA, ISOFORM B-RELATED-RELATED"/>
    <property type="match status" value="1"/>
</dbReference>